<keyword evidence="4" id="KW-1185">Reference proteome</keyword>
<dbReference type="EMBL" id="CAUYUJ010011558">
    <property type="protein sequence ID" value="CAK0832119.1"/>
    <property type="molecule type" value="Genomic_DNA"/>
</dbReference>
<keyword evidence="1" id="KW-0479">Metal-binding</keyword>
<comment type="catalytic activity">
    <reaction evidence="1">
        <text>DNA(n) + a 2'-deoxyribonucleoside 5'-triphosphate = DNA(n+1) + diphosphate</text>
        <dbReference type="Rhea" id="RHEA:22508"/>
        <dbReference type="Rhea" id="RHEA-COMP:17339"/>
        <dbReference type="Rhea" id="RHEA-COMP:17340"/>
        <dbReference type="ChEBI" id="CHEBI:33019"/>
        <dbReference type="ChEBI" id="CHEBI:61560"/>
        <dbReference type="ChEBI" id="CHEBI:173112"/>
        <dbReference type="EC" id="2.7.7.7"/>
    </reaction>
</comment>
<dbReference type="Proteomes" id="UP001189429">
    <property type="component" value="Unassembled WGS sequence"/>
</dbReference>
<comment type="similarity">
    <text evidence="1">Belongs to the DNA polymerase type-B family.</text>
</comment>
<keyword evidence="1" id="KW-0238">DNA-binding</keyword>
<comment type="cofactor">
    <cofactor evidence="1">
        <name>[4Fe-4S] cluster</name>
        <dbReference type="ChEBI" id="CHEBI:49883"/>
    </cofactor>
</comment>
<comment type="subcellular location">
    <subcellularLocation>
        <location evidence="1">Nucleus</location>
    </subcellularLocation>
</comment>
<keyword evidence="1" id="KW-0539">Nucleus</keyword>
<dbReference type="SUPFAM" id="SSF56672">
    <property type="entry name" value="DNA/RNA polymerases"/>
    <property type="match status" value="1"/>
</dbReference>
<comment type="caution">
    <text evidence="3">The sequence shown here is derived from an EMBL/GenBank/DDBJ whole genome shotgun (WGS) entry which is preliminary data.</text>
</comment>
<protein>
    <recommendedName>
        <fullName evidence="1">DNA polymerase epsilon catalytic subunit</fullName>
        <ecNumber evidence="1">2.7.7.7</ecNumber>
    </recommendedName>
</protein>
<keyword evidence="1" id="KW-0239">DNA-directed DNA polymerase</keyword>
<keyword evidence="1" id="KW-0863">Zinc-finger</keyword>
<keyword evidence="1" id="KW-0548">Nucleotidyltransferase</keyword>
<gene>
    <name evidence="3" type="ORF">PCOR1329_LOCUS30218</name>
</gene>
<comment type="function">
    <text evidence="1">DNA polymerase II participates in chromosomal DNA replication.</text>
</comment>
<dbReference type="InterPro" id="IPR036397">
    <property type="entry name" value="RNaseH_sf"/>
</dbReference>
<sequence>MVSFNGDFFDYPFVTNRAKVHNLDWESESGIAKVESGGDYYVGKWIVHLDCFAWVQRDSYLPCGARGLKAVTRYKLKYDPVELDPEDMTPFAKERPQELAAYSVSDAVATYYLYMKYIHDFIQEGCAWVPGMGPRCQRGRNGACLQSLPQPQPRQSVCWASRVFALCSIIPYGPDDVLRKGSGTLCESLLMKEAFAANVIFPNKHVDPLMEFHEPTNRLIEQSSYEGARVECMRVGVYRADIQETFQLEPSAFRTLLEDLKPTVDFYLTEEEKVKIEDVENYHEVLAEVEKTLKDLCDPDKVAAQLGRASQSSPQKSGSQQDEYTLKLVEYEVVEGSGGIKSGKKVKKASYRVIKDDFPLIYHLDVGAMYPNIILSNRLQPSAIVSKEFCNACSYNDPANKCKKDMDWKWRGDRGGKPPTGAGGLPRCSSFSLLPRQTTLCTQQV</sequence>
<keyword evidence="1" id="KW-0808">Transferase</keyword>
<dbReference type="InterPro" id="IPR043502">
    <property type="entry name" value="DNA/RNA_pol_sf"/>
</dbReference>
<dbReference type="PANTHER" id="PTHR10670:SF0">
    <property type="entry name" value="DNA POLYMERASE EPSILON CATALYTIC SUBUNIT A"/>
    <property type="match status" value="1"/>
</dbReference>
<evidence type="ECO:0000259" key="2">
    <source>
        <dbReference type="Pfam" id="PF03104"/>
    </source>
</evidence>
<dbReference type="Gene3D" id="3.30.420.10">
    <property type="entry name" value="Ribonuclease H-like superfamily/Ribonuclease H"/>
    <property type="match status" value="1"/>
</dbReference>
<dbReference type="SUPFAM" id="SSF53098">
    <property type="entry name" value="Ribonuclease H-like"/>
    <property type="match status" value="1"/>
</dbReference>
<accession>A0ABN9SK82</accession>
<keyword evidence="1" id="KW-0004">4Fe-4S</keyword>
<keyword evidence="1" id="KW-0235">DNA replication</keyword>
<proteinExistence type="inferred from homology"/>
<dbReference type="InterPro" id="IPR006133">
    <property type="entry name" value="DNA-dir_DNA_pol_B_exonuc"/>
</dbReference>
<dbReference type="InterPro" id="IPR029703">
    <property type="entry name" value="POL2"/>
</dbReference>
<keyword evidence="1" id="KW-0408">Iron</keyword>
<organism evidence="3 4">
    <name type="scientific">Prorocentrum cordatum</name>
    <dbReference type="NCBI Taxonomy" id="2364126"/>
    <lineage>
        <taxon>Eukaryota</taxon>
        <taxon>Sar</taxon>
        <taxon>Alveolata</taxon>
        <taxon>Dinophyceae</taxon>
        <taxon>Prorocentrales</taxon>
        <taxon>Prorocentraceae</taxon>
        <taxon>Prorocentrum</taxon>
    </lineage>
</organism>
<name>A0ABN9SK82_9DINO</name>
<dbReference type="PANTHER" id="PTHR10670">
    <property type="entry name" value="DNA POLYMERASE EPSILON CATALYTIC SUBUNIT A"/>
    <property type="match status" value="1"/>
</dbReference>
<evidence type="ECO:0000313" key="3">
    <source>
        <dbReference type="EMBL" id="CAK0832119.1"/>
    </source>
</evidence>
<dbReference type="EC" id="2.7.7.7" evidence="1"/>
<dbReference type="Pfam" id="PF03104">
    <property type="entry name" value="DNA_pol_B_exo1"/>
    <property type="match status" value="1"/>
</dbReference>
<dbReference type="InterPro" id="IPR012337">
    <property type="entry name" value="RNaseH-like_sf"/>
</dbReference>
<evidence type="ECO:0000313" key="4">
    <source>
        <dbReference type="Proteomes" id="UP001189429"/>
    </source>
</evidence>
<keyword evidence="1" id="KW-0862">Zinc</keyword>
<evidence type="ECO:0000256" key="1">
    <source>
        <dbReference type="RuleBase" id="RU365029"/>
    </source>
</evidence>
<reference evidence="3" key="1">
    <citation type="submission" date="2023-10" db="EMBL/GenBank/DDBJ databases">
        <authorList>
            <person name="Chen Y."/>
            <person name="Shah S."/>
            <person name="Dougan E. K."/>
            <person name="Thang M."/>
            <person name="Chan C."/>
        </authorList>
    </citation>
    <scope>NUCLEOTIDE SEQUENCE [LARGE SCALE GENOMIC DNA]</scope>
</reference>
<feature type="domain" description="DNA-directed DNA polymerase family B exonuclease" evidence="2">
    <location>
        <begin position="2"/>
        <end position="71"/>
    </location>
</feature>
<keyword evidence="1" id="KW-0411">Iron-sulfur</keyword>